<dbReference type="InterPro" id="IPR040086">
    <property type="entry name" value="MJ0683-like"/>
</dbReference>
<sequence>MTGVASYYLEFKARLRDRVSALLGDSEREEALRDPHSKRKPRPCGFTIHTGIGCTMGCLYCYIGDMGFPIDSIKPYPLSGVQLVYALLNNRYFLPGREGSLIALGSVTEPLHPAVLERTLEYIEAVKRYMGNHIQFSTKAYVSKTTAAKLAEIDPGISPLVTIVSLRYSSILERNAPKPDLRFESIRTMSEAGLKPLLFLRPVIPGITEWEFEEIIDEAAEHGAIGVVAGGLRVSRGIIDRLRDTGVDLREIEKRIKIPLGKLRAGVQYGVEVSDIKEKIAAYARRKGLKYFPSACMANLYTHGETCWRMISLGLEGQGSPLREPSKSSVEEALRDIGCSGFFKGFSEGYIIVEPDRGCDIVLAGELLRCWFKACVRFSKSRGKCLEDCGGVW</sequence>
<keyword evidence="2" id="KW-0408">Iron</keyword>
<dbReference type="STRING" id="765177.Desmu_0857"/>
<keyword evidence="6" id="KW-1185">Reference proteome</keyword>
<dbReference type="GeneID" id="10153554"/>
<reference evidence="5 6" key="2">
    <citation type="journal article" date="2011" name="Stand. Genomic Sci.">
        <title>Complete genome sequence of Desulfurococcus mucosus type strain (O7/1).</title>
        <authorList>
            <person name="Wirth R."/>
            <person name="Chertkov O."/>
            <person name="Held B."/>
            <person name="Lapidus A."/>
            <person name="Nolan M."/>
            <person name="Lucas S."/>
            <person name="Hammon N."/>
            <person name="Deshpande S."/>
            <person name="Cheng J.F."/>
            <person name="Tapia R."/>
            <person name="Han C."/>
            <person name="Goodwin L."/>
            <person name="Pitluck S."/>
            <person name="Liolios K."/>
            <person name="Ioanna P."/>
            <person name="Ivanova N."/>
            <person name="Mavromatis K."/>
            <person name="Mikhailova N."/>
            <person name="Pati A."/>
            <person name="Chen A."/>
            <person name="Palaniappan K."/>
            <person name="Land M."/>
            <person name="Hauser L."/>
            <person name="Chang Y.J."/>
            <person name="Jeffries C.D."/>
            <person name="Bilek Y."/>
            <person name="Hader T."/>
            <person name="Rohde M."/>
            <person name="Spring S."/>
            <person name="Sikorski J."/>
            <person name="Goker M."/>
            <person name="Woyke T."/>
            <person name="Bristow J."/>
            <person name="Eisen J.A."/>
            <person name="Markowitz V."/>
            <person name="Hugenholtz P."/>
            <person name="Kyrpides N.C."/>
            <person name="Klenk H.P."/>
        </authorList>
    </citation>
    <scope>NUCLEOTIDE SEQUENCE [LARGE SCALE GENOMIC DNA]</scope>
    <source>
        <strain evidence="6">ATCC 35584 / DSM 2162 / JCM 9187 / O7/1</strain>
    </source>
</reference>
<proteinExistence type="predicted"/>
<evidence type="ECO:0000256" key="3">
    <source>
        <dbReference type="ARBA" id="ARBA00023014"/>
    </source>
</evidence>
<accession>E8R9I5</accession>
<dbReference type="EMBL" id="CP002363">
    <property type="protein sequence ID" value="ADV65161.1"/>
    <property type="molecule type" value="Genomic_DNA"/>
</dbReference>
<dbReference type="KEGG" id="dmu:Desmu_0857"/>
<dbReference type="Pfam" id="PF04055">
    <property type="entry name" value="Radical_SAM"/>
    <property type="match status" value="1"/>
</dbReference>
<name>E8R9I5_DESM0</name>
<dbReference type="SFLD" id="SFLDS00029">
    <property type="entry name" value="Radical_SAM"/>
    <property type="match status" value="1"/>
</dbReference>
<evidence type="ECO:0000259" key="4">
    <source>
        <dbReference type="Pfam" id="PF04055"/>
    </source>
</evidence>
<dbReference type="GO" id="GO:0051536">
    <property type="term" value="F:iron-sulfur cluster binding"/>
    <property type="evidence" value="ECO:0007669"/>
    <property type="project" value="UniProtKB-KW"/>
</dbReference>
<dbReference type="Proteomes" id="UP000001068">
    <property type="component" value="Chromosome"/>
</dbReference>
<dbReference type="GO" id="GO:0046872">
    <property type="term" value="F:metal ion binding"/>
    <property type="evidence" value="ECO:0007669"/>
    <property type="project" value="UniProtKB-KW"/>
</dbReference>
<dbReference type="AlphaFoldDB" id="E8R9I5"/>
<keyword evidence="1" id="KW-0479">Metal-binding</keyword>
<dbReference type="eggNOG" id="arCOG01291">
    <property type="taxonomic scope" value="Archaea"/>
</dbReference>
<dbReference type="PANTHER" id="PTHR43432:SF4">
    <property type="entry name" value="RADICAL SAM CORE DOMAIN-CONTAINING PROTEIN"/>
    <property type="match status" value="1"/>
</dbReference>
<evidence type="ECO:0000313" key="6">
    <source>
        <dbReference type="Proteomes" id="UP000001068"/>
    </source>
</evidence>
<dbReference type="PANTHER" id="PTHR43432">
    <property type="entry name" value="SLR0285 PROTEIN"/>
    <property type="match status" value="1"/>
</dbReference>
<dbReference type="Gene3D" id="3.80.30.30">
    <property type="match status" value="1"/>
</dbReference>
<evidence type="ECO:0000256" key="2">
    <source>
        <dbReference type="ARBA" id="ARBA00023004"/>
    </source>
</evidence>
<evidence type="ECO:0000313" key="5">
    <source>
        <dbReference type="EMBL" id="ADV65161.1"/>
    </source>
</evidence>
<gene>
    <name evidence="5" type="ordered locus">Desmu_0857</name>
</gene>
<dbReference type="InterPro" id="IPR007197">
    <property type="entry name" value="rSAM"/>
</dbReference>
<dbReference type="SUPFAM" id="SSF102114">
    <property type="entry name" value="Radical SAM enzymes"/>
    <property type="match status" value="1"/>
</dbReference>
<reference evidence="6" key="1">
    <citation type="submission" date="2010-11" db="EMBL/GenBank/DDBJ databases">
        <title>The complete genome of Desulfurococcus mucosus DSM 2162.</title>
        <authorList>
            <consortium name="US DOE Joint Genome Institute (JGI-PGF)"/>
            <person name="Lucas S."/>
            <person name="Copeland A."/>
            <person name="Lapidus A."/>
            <person name="Bruce D."/>
            <person name="Goodwin L."/>
            <person name="Pitluck S."/>
            <person name="Kyrpides N."/>
            <person name="Mavromatis K."/>
            <person name="Pagani I."/>
            <person name="Ivanova N."/>
            <person name="Ovchinnikova G."/>
            <person name="Chertkov O."/>
            <person name="Held B."/>
            <person name="Brettin T."/>
            <person name="Detter J.C."/>
            <person name="Tapia R."/>
            <person name="Han C."/>
            <person name="Land M."/>
            <person name="Hauser L."/>
            <person name="Markowitz V."/>
            <person name="Cheng J.-F."/>
            <person name="Hugenholtz P."/>
            <person name="Woyke T."/>
            <person name="Wu D."/>
            <person name="Wirth R."/>
            <person name="Bilek Y."/>
            <person name="Hader T."/>
            <person name="Klenk H.-P."/>
            <person name="Eisen J.A."/>
        </authorList>
    </citation>
    <scope>NUCLEOTIDE SEQUENCE [LARGE SCALE GENOMIC DNA]</scope>
    <source>
        <strain evidence="6">ATCC 35584 / DSM 2162 / JCM 9187 / O7/1</strain>
    </source>
</reference>
<dbReference type="OrthoDB" id="15538at2157"/>
<dbReference type="InterPro" id="IPR058240">
    <property type="entry name" value="rSAM_sf"/>
</dbReference>
<keyword evidence="3" id="KW-0411">Iron-sulfur</keyword>
<dbReference type="HOGENOM" id="CLU_062373_0_0_2"/>
<protein>
    <submittedName>
        <fullName evidence="5">Radical SAM domain protein</fullName>
    </submittedName>
</protein>
<feature type="domain" description="Radical SAM core" evidence="4">
    <location>
        <begin position="51"/>
        <end position="218"/>
    </location>
</feature>
<organism evidence="5 6">
    <name type="scientific">Desulfurococcus mucosus (strain ATCC 35584 / DSM 2162 / JCM 9187 / O7/1)</name>
    <dbReference type="NCBI Taxonomy" id="765177"/>
    <lineage>
        <taxon>Archaea</taxon>
        <taxon>Thermoproteota</taxon>
        <taxon>Thermoprotei</taxon>
        <taxon>Desulfurococcales</taxon>
        <taxon>Desulfurococcaceae</taxon>
        <taxon>Desulfurococcus</taxon>
    </lineage>
</organism>
<dbReference type="SFLD" id="SFLDG01084">
    <property type="entry name" value="Uncharacterised_Radical_SAM_Su"/>
    <property type="match status" value="1"/>
</dbReference>
<dbReference type="GO" id="GO:0003824">
    <property type="term" value="F:catalytic activity"/>
    <property type="evidence" value="ECO:0007669"/>
    <property type="project" value="InterPro"/>
</dbReference>
<dbReference type="RefSeq" id="WP_013562383.1">
    <property type="nucleotide sequence ID" value="NC_014961.1"/>
</dbReference>
<evidence type="ECO:0000256" key="1">
    <source>
        <dbReference type="ARBA" id="ARBA00022723"/>
    </source>
</evidence>